<dbReference type="SUPFAM" id="SSF50249">
    <property type="entry name" value="Nucleic acid-binding proteins"/>
    <property type="match status" value="1"/>
</dbReference>
<dbReference type="Pfam" id="PF12172">
    <property type="entry name" value="zf-ChsH2"/>
    <property type="match status" value="1"/>
</dbReference>
<dbReference type="InterPro" id="IPR022002">
    <property type="entry name" value="ChsH2_Znr"/>
</dbReference>
<dbReference type="AlphaFoldDB" id="A0A853GXS0"/>
<dbReference type="PANTHER" id="PTHR34075:SF5">
    <property type="entry name" value="BLR3430 PROTEIN"/>
    <property type="match status" value="1"/>
</dbReference>
<feature type="domain" description="ChsH2 rubredoxin-like zinc ribbon" evidence="2">
    <location>
        <begin position="16"/>
        <end position="51"/>
    </location>
</feature>
<feature type="domain" description="ChsH2 C-terminal OB-fold" evidence="1">
    <location>
        <begin position="53"/>
        <end position="117"/>
    </location>
</feature>
<dbReference type="Pfam" id="PF01796">
    <property type="entry name" value="OB_ChsH2_C"/>
    <property type="match status" value="1"/>
</dbReference>
<evidence type="ECO:0000313" key="4">
    <source>
        <dbReference type="Proteomes" id="UP000554144"/>
    </source>
</evidence>
<reference evidence="3 4" key="1">
    <citation type="submission" date="2020-07" db="EMBL/GenBank/DDBJ databases">
        <title>Taxonomic revisions and descriptions of new bacterial species based on genomic comparisons in the high-G+C-content subgroup of the family Alcaligenaceae.</title>
        <authorList>
            <person name="Szabo A."/>
            <person name="Felfoldi T."/>
        </authorList>
    </citation>
    <scope>NUCLEOTIDE SEQUENCE [LARGE SCALE GENOMIC DNA]</scope>
    <source>
        <strain evidence="3 4">DSM 25667</strain>
    </source>
</reference>
<dbReference type="Gene3D" id="6.10.30.10">
    <property type="match status" value="1"/>
</dbReference>
<protein>
    <submittedName>
        <fullName evidence="3">OB-fold domain-containing protein</fullName>
    </submittedName>
</protein>
<evidence type="ECO:0000313" key="3">
    <source>
        <dbReference type="EMBL" id="NYT84149.1"/>
    </source>
</evidence>
<dbReference type="InterPro" id="IPR012340">
    <property type="entry name" value="NA-bd_OB-fold"/>
</dbReference>
<evidence type="ECO:0000259" key="2">
    <source>
        <dbReference type="Pfam" id="PF12172"/>
    </source>
</evidence>
<dbReference type="Proteomes" id="UP000554144">
    <property type="component" value="Unassembled WGS sequence"/>
</dbReference>
<dbReference type="InterPro" id="IPR002878">
    <property type="entry name" value="ChsH2_C"/>
</dbReference>
<gene>
    <name evidence="3" type="ORF">H0A62_00910</name>
</gene>
<organism evidence="3 4">
    <name type="scientific">Pollutimonas harenae</name>
    <dbReference type="NCBI Taxonomy" id="657015"/>
    <lineage>
        <taxon>Bacteria</taxon>
        <taxon>Pseudomonadati</taxon>
        <taxon>Pseudomonadota</taxon>
        <taxon>Betaproteobacteria</taxon>
        <taxon>Burkholderiales</taxon>
        <taxon>Alcaligenaceae</taxon>
        <taxon>Pollutimonas</taxon>
    </lineage>
</organism>
<dbReference type="PANTHER" id="PTHR34075">
    <property type="entry name" value="BLR3430 PROTEIN"/>
    <property type="match status" value="1"/>
</dbReference>
<comment type="caution">
    <text evidence="3">The sequence shown here is derived from an EMBL/GenBank/DDBJ whole genome shotgun (WGS) entry which is preliminary data.</text>
</comment>
<accession>A0A853GXS0</accession>
<sequence length="132" mass="14929">MIIPLPKPDAQTQPFWDACQEGRLICQRCTECHVVQFTPRARCMRCHSERLSWEASARQGTVMSFTRVHRAPNPAFKQKTPYVIAMLDMDEGFRLMTNASVAVQDSIGVGERVSVGFEQVEGMMLPIVQELT</sequence>
<name>A0A853GXS0_9BURK</name>
<evidence type="ECO:0000259" key="1">
    <source>
        <dbReference type="Pfam" id="PF01796"/>
    </source>
</evidence>
<dbReference type="InterPro" id="IPR052513">
    <property type="entry name" value="Thioester_dehydratase-like"/>
</dbReference>
<dbReference type="OrthoDB" id="5514845at2"/>
<keyword evidence="4" id="KW-1185">Reference proteome</keyword>
<dbReference type="EMBL" id="JACCEV010000001">
    <property type="protein sequence ID" value="NYT84149.1"/>
    <property type="molecule type" value="Genomic_DNA"/>
</dbReference>
<proteinExistence type="predicted"/>